<sequence length="154" mass="16872">MKILDFLNPDAIISQLRASSKEEVLAELVQPIASMNPHVDKAILLRTLLERESLGSTGIGGGVAIPHGKVEGLATLSASFGRSSQGIEFGSMDNKPTYLFFLLVAPRNSAGDHLKALARISKLLQDPLFKSSIQHADSRDRIFAIFEEYDRRLP</sequence>
<keyword evidence="2" id="KW-0808">Transferase</keyword>
<dbReference type="AlphaFoldDB" id="A0A7C4EQL8"/>
<reference evidence="4" key="1">
    <citation type="journal article" date="2020" name="mSystems">
        <title>Genome- and Community-Level Interaction Insights into Carbon Utilization and Element Cycling Functions of Hydrothermarchaeota in Hydrothermal Sediment.</title>
        <authorList>
            <person name="Zhou Z."/>
            <person name="Liu Y."/>
            <person name="Xu W."/>
            <person name="Pan J."/>
            <person name="Luo Z.H."/>
            <person name="Li M."/>
        </authorList>
    </citation>
    <scope>NUCLEOTIDE SEQUENCE [LARGE SCALE GENOMIC DNA]</scope>
    <source>
        <strain evidence="4">SpSt-769</strain>
    </source>
</reference>
<name>A0A7C4EQL8_9BACT</name>
<evidence type="ECO:0000256" key="1">
    <source>
        <dbReference type="ARBA" id="ARBA00004496"/>
    </source>
</evidence>
<dbReference type="CDD" id="cd00211">
    <property type="entry name" value="PTS_IIA_fru"/>
    <property type="match status" value="1"/>
</dbReference>
<dbReference type="GO" id="GO:0016740">
    <property type="term" value="F:transferase activity"/>
    <property type="evidence" value="ECO:0007669"/>
    <property type="project" value="UniProtKB-KW"/>
</dbReference>
<dbReference type="EMBL" id="DTGT01000006">
    <property type="protein sequence ID" value="HGH59689.1"/>
    <property type="molecule type" value="Genomic_DNA"/>
</dbReference>
<gene>
    <name evidence="4" type="ORF">ENV54_00155</name>
</gene>
<dbReference type="PANTHER" id="PTHR47738">
    <property type="entry name" value="PTS SYSTEM FRUCTOSE-LIKE EIIA COMPONENT-RELATED"/>
    <property type="match status" value="1"/>
</dbReference>
<keyword evidence="4" id="KW-0762">Sugar transport</keyword>
<keyword evidence="4" id="KW-0813">Transport</keyword>
<dbReference type="FunFam" id="3.40.930.10:FF:000009">
    <property type="entry name" value="PTS system, fructose specific IIABC component"/>
    <property type="match status" value="1"/>
</dbReference>
<evidence type="ECO:0000313" key="4">
    <source>
        <dbReference type="EMBL" id="HGH59689.1"/>
    </source>
</evidence>
<proteinExistence type="predicted"/>
<comment type="subcellular location">
    <subcellularLocation>
        <location evidence="1">Cytoplasm</location>
    </subcellularLocation>
</comment>
<accession>A0A7C4EQL8</accession>
<comment type="caution">
    <text evidence="4">The sequence shown here is derived from an EMBL/GenBank/DDBJ whole genome shotgun (WGS) entry which is preliminary data.</text>
</comment>
<dbReference type="InterPro" id="IPR051541">
    <property type="entry name" value="PTS_SugarTrans_NitroReg"/>
</dbReference>
<dbReference type="PROSITE" id="PS51094">
    <property type="entry name" value="PTS_EIIA_TYPE_2"/>
    <property type="match status" value="1"/>
</dbReference>
<dbReference type="SUPFAM" id="SSF55804">
    <property type="entry name" value="Phoshotransferase/anion transport protein"/>
    <property type="match status" value="1"/>
</dbReference>
<evidence type="ECO:0000259" key="3">
    <source>
        <dbReference type="PROSITE" id="PS51094"/>
    </source>
</evidence>
<protein>
    <submittedName>
        <fullName evidence="4">PTS sugar transporter subunit IIA</fullName>
    </submittedName>
</protein>
<dbReference type="Pfam" id="PF00359">
    <property type="entry name" value="PTS_EIIA_2"/>
    <property type="match status" value="1"/>
</dbReference>
<dbReference type="Gene3D" id="3.40.930.10">
    <property type="entry name" value="Mannitol-specific EII, Chain A"/>
    <property type="match status" value="1"/>
</dbReference>
<feature type="domain" description="PTS EIIA type-2" evidence="3">
    <location>
        <begin position="5"/>
        <end position="149"/>
    </location>
</feature>
<dbReference type="PANTHER" id="PTHR47738:SF2">
    <property type="entry name" value="PTS SYSTEM FRUCTOSE-LIKE EIIA COMPONENT"/>
    <property type="match status" value="1"/>
</dbReference>
<evidence type="ECO:0000256" key="2">
    <source>
        <dbReference type="ARBA" id="ARBA00022679"/>
    </source>
</evidence>
<dbReference type="InterPro" id="IPR016152">
    <property type="entry name" value="PTrfase/Anion_transptr"/>
</dbReference>
<dbReference type="PROSITE" id="PS00372">
    <property type="entry name" value="PTS_EIIA_TYPE_2_HIS"/>
    <property type="match status" value="1"/>
</dbReference>
<organism evidence="4">
    <name type="scientific">Desulfomonile tiedjei</name>
    <dbReference type="NCBI Taxonomy" id="2358"/>
    <lineage>
        <taxon>Bacteria</taxon>
        <taxon>Pseudomonadati</taxon>
        <taxon>Thermodesulfobacteriota</taxon>
        <taxon>Desulfomonilia</taxon>
        <taxon>Desulfomonilales</taxon>
        <taxon>Desulfomonilaceae</taxon>
        <taxon>Desulfomonile</taxon>
    </lineage>
</organism>
<dbReference type="InterPro" id="IPR002178">
    <property type="entry name" value="PTS_EIIA_type-2_dom"/>
</dbReference>
<dbReference type="GO" id="GO:0005737">
    <property type="term" value="C:cytoplasm"/>
    <property type="evidence" value="ECO:0007669"/>
    <property type="project" value="UniProtKB-SubCell"/>
</dbReference>